<feature type="transmembrane region" description="Helical" evidence="6">
    <location>
        <begin position="150"/>
        <end position="172"/>
    </location>
</feature>
<keyword evidence="6" id="KW-0813">Transport</keyword>
<accession>A0A6G8AXF9</accession>
<evidence type="ECO:0000256" key="2">
    <source>
        <dbReference type="ARBA" id="ARBA00022475"/>
    </source>
</evidence>
<keyword evidence="9" id="KW-1185">Reference proteome</keyword>
<evidence type="ECO:0000256" key="5">
    <source>
        <dbReference type="ARBA" id="ARBA00023136"/>
    </source>
</evidence>
<feature type="transmembrane region" description="Helical" evidence="6">
    <location>
        <begin position="193"/>
        <end position="215"/>
    </location>
</feature>
<dbReference type="GO" id="GO:0005886">
    <property type="term" value="C:plasma membrane"/>
    <property type="evidence" value="ECO:0007669"/>
    <property type="project" value="UniProtKB-SubCell"/>
</dbReference>
<keyword evidence="3 6" id="KW-0812">Transmembrane</keyword>
<feature type="transmembrane region" description="Helical" evidence="6">
    <location>
        <begin position="52"/>
        <end position="73"/>
    </location>
</feature>
<dbReference type="PIRSF" id="PIRSF018968">
    <property type="entry name" value="ABC_permease_BceB"/>
    <property type="match status" value="1"/>
</dbReference>
<dbReference type="PANTHER" id="PTHR46795:SF2">
    <property type="entry name" value="ABC TRANSPORTER, PERMEASE PROTEIN"/>
    <property type="match status" value="1"/>
</dbReference>
<dbReference type="KEGG" id="vhy:G7082_14220"/>
<evidence type="ECO:0000259" key="7">
    <source>
        <dbReference type="Pfam" id="PF02687"/>
    </source>
</evidence>
<evidence type="ECO:0000313" key="8">
    <source>
        <dbReference type="EMBL" id="QIL49573.1"/>
    </source>
</evidence>
<dbReference type="InterPro" id="IPR027022">
    <property type="entry name" value="ABC_permease_BceB-typ"/>
</dbReference>
<feature type="transmembrane region" description="Helical" evidence="6">
    <location>
        <begin position="506"/>
        <end position="530"/>
    </location>
</feature>
<organism evidence="8 9">
    <name type="scientific">Vagococcus hydrophili</name>
    <dbReference type="NCBI Taxonomy" id="2714947"/>
    <lineage>
        <taxon>Bacteria</taxon>
        <taxon>Bacillati</taxon>
        <taxon>Bacillota</taxon>
        <taxon>Bacilli</taxon>
        <taxon>Lactobacillales</taxon>
        <taxon>Enterococcaceae</taxon>
        <taxon>Vagococcus</taxon>
    </lineage>
</organism>
<name>A0A6G8AXF9_9ENTE</name>
<feature type="transmembrane region" description="Helical" evidence="6">
    <location>
        <begin position="227"/>
        <end position="250"/>
    </location>
</feature>
<evidence type="ECO:0000256" key="1">
    <source>
        <dbReference type="ARBA" id="ARBA00004651"/>
    </source>
</evidence>
<feature type="transmembrane region" description="Helical" evidence="6">
    <location>
        <begin position="20"/>
        <end position="40"/>
    </location>
</feature>
<feature type="domain" description="ABC3 transporter permease C-terminal" evidence="7">
    <location>
        <begin position="59"/>
        <end position="173"/>
    </location>
</feature>
<evidence type="ECO:0000313" key="9">
    <source>
        <dbReference type="Proteomes" id="UP000501747"/>
    </source>
</evidence>
<dbReference type="Proteomes" id="UP000501747">
    <property type="component" value="Chromosome"/>
</dbReference>
<dbReference type="AlphaFoldDB" id="A0A6G8AXF9"/>
<dbReference type="EMBL" id="CP049887">
    <property type="protein sequence ID" value="QIL49573.1"/>
    <property type="molecule type" value="Genomic_DNA"/>
</dbReference>
<keyword evidence="5 6" id="KW-0472">Membrane</keyword>
<sequence length="630" mass="71164">MRFKEFVFKNTIRNKSLYMAYFFSTLTTVMTFFTFAVFAFHPKLNGDLHMAVKAGMITSSVIIYIFSFFYVLYSMDIFLQSRKKEFGLLLIQGMSPKQLRKMVFQENTIVGFLSTVVGTFVGIFFSQLILWLSKITMRVDLGFYFPVKAIAVTFVSFILLFMIISFFIQFKIPKMDVQELLKSQDMGKGEVKASAIKSILAIVLIGVGYAVALMVQGMQVVMAMVPVIILVILGTRFLFNQLSVFVVNALKKNENRFWKKTNMLVFSDLSFRMKDNARSFFLVAVITTVAFSAIGTLTGFKEMTLSGINSMPYDYSITENPEQADKTEEHVSIINETLKKNEVKADEYQVTPLSVPNSVGQETIPSVLKVSQYNEIAKKIGEKELTVDDKSAVSLKDLSAPDAEMLTGQKSDRPTEFTMSESQKLSITQVEVKQAVWPTYSGTYVVSDTNFDKLKENNKMTVMHAWLVNEGSFEQQKQAGDALGKNKAFERVDAKASTIQMITDSYAPILFIGFFIGIIFFISAGSFLYFRLYSDMAVDIEKFSMIHKLGFSKKEMKKVVYQQVGILFFTPIVVSCIHGAVALTAMYALFGKGLQITALYVLGAFIVIQIVYYLIARVFYFNKLYRSVAS</sequence>
<dbReference type="Pfam" id="PF02687">
    <property type="entry name" value="FtsX"/>
    <property type="match status" value="1"/>
</dbReference>
<evidence type="ECO:0000256" key="6">
    <source>
        <dbReference type="PIRNR" id="PIRNR018968"/>
    </source>
</evidence>
<feature type="transmembrane region" description="Helical" evidence="6">
    <location>
        <begin position="280"/>
        <end position="300"/>
    </location>
</feature>
<evidence type="ECO:0000256" key="3">
    <source>
        <dbReference type="ARBA" id="ARBA00022692"/>
    </source>
</evidence>
<proteinExistence type="inferred from homology"/>
<feature type="transmembrane region" description="Helical" evidence="6">
    <location>
        <begin position="109"/>
        <end position="130"/>
    </location>
</feature>
<comment type="subcellular location">
    <subcellularLocation>
        <location evidence="1 6">Cell membrane</location>
        <topology evidence="1 6">Multi-pass membrane protein</topology>
    </subcellularLocation>
</comment>
<feature type="transmembrane region" description="Helical" evidence="6">
    <location>
        <begin position="596"/>
        <end position="616"/>
    </location>
</feature>
<keyword evidence="4 6" id="KW-1133">Transmembrane helix</keyword>
<feature type="transmembrane region" description="Helical" evidence="6">
    <location>
        <begin position="564"/>
        <end position="590"/>
    </location>
</feature>
<dbReference type="RefSeq" id="WP_166035858.1">
    <property type="nucleotide sequence ID" value="NZ_CP049887.1"/>
</dbReference>
<keyword evidence="2 6" id="KW-1003">Cell membrane</keyword>
<reference evidence="8 9" key="1">
    <citation type="submission" date="2020-03" db="EMBL/GenBank/DDBJ databases">
        <title>Vagococcus sp. nov., isolated from beetles.</title>
        <authorList>
            <person name="Hyun D.-W."/>
            <person name="Bae J.-W."/>
        </authorList>
    </citation>
    <scope>NUCLEOTIDE SEQUENCE [LARGE SCALE GENOMIC DNA]</scope>
    <source>
        <strain evidence="8 9">HDW17B</strain>
    </source>
</reference>
<protein>
    <submittedName>
        <fullName evidence="8">ABC transporter permease</fullName>
    </submittedName>
</protein>
<evidence type="ECO:0000256" key="4">
    <source>
        <dbReference type="ARBA" id="ARBA00022989"/>
    </source>
</evidence>
<dbReference type="GO" id="GO:0055085">
    <property type="term" value="P:transmembrane transport"/>
    <property type="evidence" value="ECO:0007669"/>
    <property type="project" value="UniProtKB-UniRule"/>
</dbReference>
<gene>
    <name evidence="8" type="ORF">G7082_14220</name>
</gene>
<dbReference type="PANTHER" id="PTHR46795">
    <property type="entry name" value="ABC TRANSPORTER PERMEASE-RELATED-RELATED"/>
    <property type="match status" value="1"/>
</dbReference>
<dbReference type="InterPro" id="IPR003838">
    <property type="entry name" value="ABC3_permease_C"/>
</dbReference>
<dbReference type="InterPro" id="IPR052536">
    <property type="entry name" value="ABC-4_Integral_Memb_Prot"/>
</dbReference>
<comment type="similarity">
    <text evidence="6">Belongs to the ABC-4 integral membrane protein family.</text>
</comment>